<dbReference type="Proteomes" id="UP000034774">
    <property type="component" value="Unassembled WGS sequence"/>
</dbReference>
<dbReference type="STRING" id="1618572.UT17_C0007G0027"/>
<name>A0A0G0PQ62_9BACT</name>
<accession>A0A0G0PQ62</accession>
<reference evidence="1 2" key="1">
    <citation type="journal article" date="2015" name="Nature">
        <title>rRNA introns, odd ribosomes, and small enigmatic genomes across a large radiation of phyla.</title>
        <authorList>
            <person name="Brown C.T."/>
            <person name="Hug L.A."/>
            <person name="Thomas B.C."/>
            <person name="Sharon I."/>
            <person name="Castelle C.J."/>
            <person name="Singh A."/>
            <person name="Wilkins M.J."/>
            <person name="Williams K.H."/>
            <person name="Banfield J.F."/>
        </authorList>
    </citation>
    <scope>NUCLEOTIDE SEQUENCE [LARGE SCALE GENOMIC DNA]</scope>
</reference>
<dbReference type="InterPro" id="IPR029044">
    <property type="entry name" value="Nucleotide-diphossugar_trans"/>
</dbReference>
<dbReference type="PANTHER" id="PTHR48090">
    <property type="entry name" value="UNDECAPRENYL-PHOSPHATE 4-DEOXY-4-FORMAMIDO-L-ARABINOSE TRANSFERASE-RELATED"/>
    <property type="match status" value="1"/>
</dbReference>
<keyword evidence="1" id="KW-0808">Transferase</keyword>
<sequence>MFIVQDADLEYNPDEYKLVLGPILGKKADVVFGSRFVGNQPHRVLYFWHYVGNKVITLLANVLTNLNLTDIETCYKAFTLSVAKKLKLREKRFGFEPEFTIKVAQMKMRIYEVGISYSGRSYSEGKKINWKDGLWTIWSLLKYTALK</sequence>
<dbReference type="InterPro" id="IPR050256">
    <property type="entry name" value="Glycosyltransferase_2"/>
</dbReference>
<evidence type="ECO:0000313" key="2">
    <source>
        <dbReference type="Proteomes" id="UP000034774"/>
    </source>
</evidence>
<dbReference type="SUPFAM" id="SSF53448">
    <property type="entry name" value="Nucleotide-diphospho-sugar transferases"/>
    <property type="match status" value="1"/>
</dbReference>
<dbReference type="PATRIC" id="fig|1618572.3.peg.1138"/>
<organism evidence="1 2">
    <name type="scientific">Candidatus Woesebacteria bacterium GW2011_GWB1_39_10</name>
    <dbReference type="NCBI Taxonomy" id="1618572"/>
    <lineage>
        <taxon>Bacteria</taxon>
        <taxon>Candidatus Woeseibacteriota</taxon>
    </lineage>
</organism>
<comment type="caution">
    <text evidence="1">The sequence shown here is derived from an EMBL/GenBank/DDBJ whole genome shotgun (WGS) entry which is preliminary data.</text>
</comment>
<protein>
    <submittedName>
        <fullName evidence="1">Glycosyl transferase</fullName>
    </submittedName>
</protein>
<gene>
    <name evidence="1" type="ORF">UT17_C0007G0027</name>
</gene>
<dbReference type="AlphaFoldDB" id="A0A0G0PQ62"/>
<dbReference type="GO" id="GO:0016740">
    <property type="term" value="F:transferase activity"/>
    <property type="evidence" value="ECO:0007669"/>
    <property type="project" value="UniProtKB-KW"/>
</dbReference>
<evidence type="ECO:0000313" key="1">
    <source>
        <dbReference type="EMBL" id="KKQ91501.1"/>
    </source>
</evidence>
<dbReference type="EMBL" id="LBVU01000007">
    <property type="protein sequence ID" value="KKQ91501.1"/>
    <property type="molecule type" value="Genomic_DNA"/>
</dbReference>
<proteinExistence type="predicted"/>
<dbReference type="PANTHER" id="PTHR48090:SF7">
    <property type="entry name" value="RFBJ PROTEIN"/>
    <property type="match status" value="1"/>
</dbReference>